<protein>
    <recommendedName>
        <fullName evidence="1">N-acetyltransferase domain-containing protein</fullName>
    </recommendedName>
</protein>
<accession>A0A8J7WGE6</accession>
<dbReference type="Proteomes" id="UP000677913">
    <property type="component" value="Unassembled WGS sequence"/>
</dbReference>
<dbReference type="GO" id="GO:0016747">
    <property type="term" value="F:acyltransferase activity, transferring groups other than amino-acyl groups"/>
    <property type="evidence" value="ECO:0007669"/>
    <property type="project" value="InterPro"/>
</dbReference>
<dbReference type="InterPro" id="IPR000182">
    <property type="entry name" value="GNAT_dom"/>
</dbReference>
<dbReference type="InterPro" id="IPR016181">
    <property type="entry name" value="Acyl_CoA_acyltransferase"/>
</dbReference>
<proteinExistence type="predicted"/>
<comment type="caution">
    <text evidence="2">The sequence shown here is derived from an EMBL/GenBank/DDBJ whole genome shotgun (WGS) entry which is preliminary data.</text>
</comment>
<dbReference type="Gene3D" id="3.40.630.30">
    <property type="match status" value="1"/>
</dbReference>
<reference evidence="2" key="1">
    <citation type="submission" date="2021-04" db="EMBL/GenBank/DDBJ databases">
        <title>Genome based classification of Actinospica acidithermotolerans sp. nov., an actinobacterium isolated from an Indonesian hot spring.</title>
        <authorList>
            <person name="Kusuma A.B."/>
            <person name="Putra K.E."/>
            <person name="Nafisah S."/>
            <person name="Loh J."/>
            <person name="Nouioui I."/>
            <person name="Goodfellow M."/>
        </authorList>
    </citation>
    <scope>NUCLEOTIDE SEQUENCE</scope>
    <source>
        <strain evidence="2">DSM 45618</strain>
    </source>
</reference>
<gene>
    <name evidence="2" type="ORF">KGA66_01910</name>
</gene>
<dbReference type="Pfam" id="PF00583">
    <property type="entry name" value="Acetyltransf_1"/>
    <property type="match status" value="1"/>
</dbReference>
<keyword evidence="3" id="KW-1185">Reference proteome</keyword>
<evidence type="ECO:0000259" key="1">
    <source>
        <dbReference type="Pfam" id="PF00583"/>
    </source>
</evidence>
<evidence type="ECO:0000313" key="2">
    <source>
        <dbReference type="EMBL" id="MBS2961786.1"/>
    </source>
</evidence>
<dbReference type="AlphaFoldDB" id="A0A8J7WGE6"/>
<dbReference type="SUPFAM" id="SSF55729">
    <property type="entry name" value="Acyl-CoA N-acyltransferases (Nat)"/>
    <property type="match status" value="1"/>
</dbReference>
<name>A0A8J7WGE6_9ACTN</name>
<organism evidence="2 3">
    <name type="scientific">Actinocrinis puniceicyclus</name>
    <dbReference type="NCBI Taxonomy" id="977794"/>
    <lineage>
        <taxon>Bacteria</taxon>
        <taxon>Bacillati</taxon>
        <taxon>Actinomycetota</taxon>
        <taxon>Actinomycetes</taxon>
        <taxon>Catenulisporales</taxon>
        <taxon>Actinospicaceae</taxon>
        <taxon>Actinocrinis</taxon>
    </lineage>
</organism>
<evidence type="ECO:0000313" key="3">
    <source>
        <dbReference type="Proteomes" id="UP000677913"/>
    </source>
</evidence>
<dbReference type="EMBL" id="JAGSXH010000004">
    <property type="protein sequence ID" value="MBS2961786.1"/>
    <property type="molecule type" value="Genomic_DNA"/>
</dbReference>
<feature type="domain" description="N-acetyltransferase" evidence="1">
    <location>
        <begin position="45"/>
        <end position="115"/>
    </location>
</feature>
<sequence length="119" mass="13219">MTDVLIRETRAGDGPDCAEIWREAGRYFAAINPGTFRVPGLDGLSEWFEEVNAVYRDDEDKTVLVAEADGVLIGSVAVSLQEPVDRADRQVQTDLSRRRLHVDGLAVRETHRRGGAVLR</sequence>